<dbReference type="RefSeq" id="XP_024752756.1">
    <property type="nucleotide sequence ID" value="XM_024893886.1"/>
</dbReference>
<dbReference type="GeneID" id="36602004"/>
<dbReference type="InterPro" id="IPR036291">
    <property type="entry name" value="NAD(P)-bd_dom_sf"/>
</dbReference>
<proteinExistence type="predicted"/>
<reference evidence="2" key="1">
    <citation type="submission" date="2016-07" db="EMBL/GenBank/DDBJ databases">
        <title>Multiple horizontal gene transfer events from other fungi enriched the ability of initially mycotrophic Trichoderma (Ascomycota) to feed on dead plant biomass.</title>
        <authorList>
            <consortium name="DOE Joint Genome Institute"/>
            <person name="Atanasova L."/>
            <person name="Chenthamara K."/>
            <person name="Zhang J."/>
            <person name="Grujic M."/>
            <person name="Henrissat B."/>
            <person name="Kuo A."/>
            <person name="Aerts A."/>
            <person name="Salamov A."/>
            <person name="Lipzen A."/>
            <person name="Labutti K."/>
            <person name="Barry K."/>
            <person name="Miao Y."/>
            <person name="Rahimi M.J."/>
            <person name="Shen Q."/>
            <person name="Grigoriev I.V."/>
            <person name="Kubicek C.P."/>
            <person name="Druzhinina I.S."/>
        </authorList>
    </citation>
    <scope>NUCLEOTIDE SEQUENCE [LARGE SCALE GENOMIC DNA]</scope>
    <source>
        <strain evidence="2">TUCIM 6016</strain>
    </source>
</reference>
<dbReference type="Proteomes" id="UP000241546">
    <property type="component" value="Unassembled WGS sequence"/>
</dbReference>
<accession>A0A2T4BJE3</accession>
<organism evidence="1 2">
    <name type="scientific">Trichoderma citrinoviride</name>
    <dbReference type="NCBI Taxonomy" id="58853"/>
    <lineage>
        <taxon>Eukaryota</taxon>
        <taxon>Fungi</taxon>
        <taxon>Dikarya</taxon>
        <taxon>Ascomycota</taxon>
        <taxon>Pezizomycotina</taxon>
        <taxon>Sordariomycetes</taxon>
        <taxon>Hypocreomycetidae</taxon>
        <taxon>Hypocreales</taxon>
        <taxon>Hypocreaceae</taxon>
        <taxon>Trichoderma</taxon>
    </lineage>
</organism>
<name>A0A2T4BJE3_9HYPO</name>
<dbReference type="OrthoDB" id="3509362at2759"/>
<dbReference type="Gene3D" id="3.40.50.720">
    <property type="entry name" value="NAD(P)-binding Rossmann-like Domain"/>
    <property type="match status" value="1"/>
</dbReference>
<evidence type="ECO:0000313" key="2">
    <source>
        <dbReference type="Proteomes" id="UP000241546"/>
    </source>
</evidence>
<evidence type="ECO:0000313" key="1">
    <source>
        <dbReference type="EMBL" id="PTB69436.1"/>
    </source>
</evidence>
<dbReference type="SUPFAM" id="SSF50129">
    <property type="entry name" value="GroES-like"/>
    <property type="match status" value="1"/>
</dbReference>
<keyword evidence="2" id="KW-1185">Reference proteome</keyword>
<dbReference type="SUPFAM" id="SSF51735">
    <property type="entry name" value="NAD(P)-binding Rossmann-fold domains"/>
    <property type="match status" value="1"/>
</dbReference>
<sequence length="242" mass="25796">MGTTLSAWTFSLGATPPPTSYPSHHPGPSQCCPPEAVRRDEWVLIQVAFADLNVGAILHMVLIPAFPRSKACGLLEIDRSGIVQDTRVRKGNKAMVMLPASHALPTGTGTLAEYIATSARFALLAESGAKPGDRILVNAASGGIGHHGRADSPLDCSVPRALVVGISRGRNARMVERLGADQVINYTQHQQDDEHIELSAHLASRFRSVPFDAVIDTLGHQSLHVHSPIYLRAPASSAPSGR</sequence>
<dbReference type="EMBL" id="KZ680208">
    <property type="protein sequence ID" value="PTB69436.1"/>
    <property type="molecule type" value="Genomic_DNA"/>
</dbReference>
<gene>
    <name evidence="1" type="ORF">BBK36DRAFT_1156010</name>
</gene>
<evidence type="ECO:0008006" key="3">
    <source>
        <dbReference type="Google" id="ProtNLM"/>
    </source>
</evidence>
<protein>
    <recommendedName>
        <fullName evidence="3">NAD(P)-binding protein</fullName>
    </recommendedName>
</protein>
<dbReference type="AlphaFoldDB" id="A0A2T4BJE3"/>
<dbReference type="InterPro" id="IPR011032">
    <property type="entry name" value="GroES-like_sf"/>
</dbReference>